<feature type="compositionally biased region" description="Polar residues" evidence="5">
    <location>
        <begin position="256"/>
        <end position="273"/>
    </location>
</feature>
<sequence>MSTNSTAPATSSSSSSTSSSVLPSIISSSSEVPSSSAAPSSAPASTSSAPPPTSSEAPPTSSEAPPTSSSPAAPSTTPTPPSTSTIVASSAPPETQVITSVITQSSPGADSTAPPQTTVVVVTQTAPSTTQSTSSASRSSSSATPSATLNNGGSSKSSSGGGLSTAGTTAIAVVIPVVVVAALVLAGIFFWRRRKQKKAAEELRRNEVEDYGFNPNNDPTLPAVASENGLEMTEDSGGYRGWGVAGAAGAATASRKMSTTLSGGHTAGQLSDGGSNGYPRTGNSPNGGFSEAHSGDGLMQNQRDTMSSDDLAALGAAPVAGANAAQVHRGPSNASSTYSAAGRTDASDEGPGGMPPSYEAYNPNTGFEYGQHGPYGDGTYGGTGQEGGMPIVRDVSARRNTRIQQPGNYQQGNSGIAQNF</sequence>
<keyword evidence="3 6" id="KW-1133">Transmembrane helix</keyword>
<dbReference type="PANTHER" id="PTHR15549:SF30">
    <property type="entry name" value="MID2 DOMAIN-CONTAINING PROTEIN"/>
    <property type="match status" value="1"/>
</dbReference>
<evidence type="ECO:0000256" key="1">
    <source>
        <dbReference type="ARBA" id="ARBA00004167"/>
    </source>
</evidence>
<feature type="compositionally biased region" description="Low complexity" evidence="5">
    <location>
        <begin position="1"/>
        <end position="93"/>
    </location>
</feature>
<evidence type="ECO:0000256" key="4">
    <source>
        <dbReference type="ARBA" id="ARBA00023136"/>
    </source>
</evidence>
<feature type="region of interest" description="Disordered" evidence="5">
    <location>
        <begin position="1"/>
        <end position="165"/>
    </location>
</feature>
<feature type="transmembrane region" description="Helical" evidence="6">
    <location>
        <begin position="170"/>
        <end position="191"/>
    </location>
</feature>
<feature type="region of interest" description="Disordered" evidence="5">
    <location>
        <begin position="323"/>
        <end position="420"/>
    </location>
</feature>
<protein>
    <submittedName>
        <fullName evidence="7">Uncharacterized protein</fullName>
    </submittedName>
</protein>
<evidence type="ECO:0000256" key="3">
    <source>
        <dbReference type="ARBA" id="ARBA00022989"/>
    </source>
</evidence>
<keyword evidence="4 6" id="KW-0472">Membrane</keyword>
<keyword evidence="2 6" id="KW-0812">Transmembrane</keyword>
<evidence type="ECO:0000313" key="8">
    <source>
        <dbReference type="Proteomes" id="UP000033647"/>
    </source>
</evidence>
<reference evidence="7 8" key="1">
    <citation type="submission" date="2015-03" db="EMBL/GenBank/DDBJ databases">
        <title>RNA-seq based gene annotation and comparative genomics of four Zymoseptoria species reveal species-specific pathogenicity related genes and transposable element activity.</title>
        <authorList>
            <person name="Grandaubert J."/>
            <person name="Bhattacharyya A."/>
            <person name="Stukenbrock E.H."/>
        </authorList>
    </citation>
    <scope>NUCLEOTIDE SEQUENCE [LARGE SCALE GENOMIC DNA]</scope>
    <source>
        <strain evidence="7 8">Zb18110</strain>
    </source>
</reference>
<keyword evidence="8" id="KW-1185">Reference proteome</keyword>
<feature type="region of interest" description="Disordered" evidence="5">
    <location>
        <begin position="256"/>
        <end position="303"/>
    </location>
</feature>
<dbReference type="InterPro" id="IPR051694">
    <property type="entry name" value="Immunoregulatory_rcpt-like"/>
</dbReference>
<name>A0A0F4GCU2_9PEZI</name>
<feature type="compositionally biased region" description="Gly residues" evidence="5">
    <location>
        <begin position="373"/>
        <end position="387"/>
    </location>
</feature>
<organism evidence="7 8">
    <name type="scientific">Zymoseptoria brevis</name>
    <dbReference type="NCBI Taxonomy" id="1047168"/>
    <lineage>
        <taxon>Eukaryota</taxon>
        <taxon>Fungi</taxon>
        <taxon>Dikarya</taxon>
        <taxon>Ascomycota</taxon>
        <taxon>Pezizomycotina</taxon>
        <taxon>Dothideomycetes</taxon>
        <taxon>Dothideomycetidae</taxon>
        <taxon>Mycosphaerellales</taxon>
        <taxon>Mycosphaerellaceae</taxon>
        <taxon>Zymoseptoria</taxon>
    </lineage>
</organism>
<dbReference type="AlphaFoldDB" id="A0A0F4GCU2"/>
<comment type="caution">
    <text evidence="7">The sequence shown here is derived from an EMBL/GenBank/DDBJ whole genome shotgun (WGS) entry which is preliminary data.</text>
</comment>
<dbReference type="GO" id="GO:0016020">
    <property type="term" value="C:membrane"/>
    <property type="evidence" value="ECO:0007669"/>
    <property type="project" value="UniProtKB-SubCell"/>
</dbReference>
<dbReference type="GO" id="GO:0071944">
    <property type="term" value="C:cell periphery"/>
    <property type="evidence" value="ECO:0007669"/>
    <property type="project" value="UniProtKB-ARBA"/>
</dbReference>
<accession>A0A0F4GCU2</accession>
<proteinExistence type="predicted"/>
<dbReference type="OrthoDB" id="5411678at2759"/>
<feature type="compositionally biased region" description="Polar residues" evidence="5">
    <location>
        <begin position="402"/>
        <end position="420"/>
    </location>
</feature>
<feature type="compositionally biased region" description="Low complexity" evidence="5">
    <location>
        <begin position="111"/>
        <end position="158"/>
    </location>
</feature>
<comment type="subcellular location">
    <subcellularLocation>
        <location evidence="1">Membrane</location>
        <topology evidence="1">Single-pass membrane protein</topology>
    </subcellularLocation>
</comment>
<dbReference type="PANTHER" id="PTHR15549">
    <property type="entry name" value="PAIRED IMMUNOGLOBULIN-LIKE TYPE 2 RECEPTOR"/>
    <property type="match status" value="1"/>
</dbReference>
<gene>
    <name evidence="7" type="ORF">TI39_contig4156g00002</name>
</gene>
<dbReference type="Proteomes" id="UP000033647">
    <property type="component" value="Unassembled WGS sequence"/>
</dbReference>
<dbReference type="STRING" id="1047168.A0A0F4GCU2"/>
<evidence type="ECO:0000256" key="2">
    <source>
        <dbReference type="ARBA" id="ARBA00022692"/>
    </source>
</evidence>
<evidence type="ECO:0000256" key="5">
    <source>
        <dbReference type="SAM" id="MobiDB-lite"/>
    </source>
</evidence>
<evidence type="ECO:0000313" key="7">
    <source>
        <dbReference type="EMBL" id="KJX94832.1"/>
    </source>
</evidence>
<dbReference type="EMBL" id="LAFY01004115">
    <property type="protein sequence ID" value="KJX94832.1"/>
    <property type="molecule type" value="Genomic_DNA"/>
</dbReference>
<feature type="compositionally biased region" description="Polar residues" evidence="5">
    <location>
        <begin position="96"/>
        <end position="109"/>
    </location>
</feature>
<evidence type="ECO:0000256" key="6">
    <source>
        <dbReference type="SAM" id="Phobius"/>
    </source>
</evidence>